<feature type="region of interest" description="Disordered" evidence="1">
    <location>
        <begin position="406"/>
        <end position="464"/>
    </location>
</feature>
<feature type="compositionally biased region" description="Polar residues" evidence="1">
    <location>
        <begin position="9"/>
        <end position="30"/>
    </location>
</feature>
<feature type="compositionally biased region" description="Pro residues" evidence="1">
    <location>
        <begin position="319"/>
        <end position="334"/>
    </location>
</feature>
<proteinExistence type="predicted"/>
<feature type="compositionally biased region" description="Polar residues" evidence="1">
    <location>
        <begin position="445"/>
        <end position="457"/>
    </location>
</feature>
<dbReference type="Proteomes" id="UP001203852">
    <property type="component" value="Unassembled WGS sequence"/>
</dbReference>
<feature type="compositionally biased region" description="Pro residues" evidence="1">
    <location>
        <begin position="228"/>
        <end position="243"/>
    </location>
</feature>
<reference evidence="2" key="1">
    <citation type="journal article" date="2022" name="bioRxiv">
        <title>Deciphering the potential niche of two novel black yeast fungi from a biological soil crust based on their genomes, phenotypes, and melanin regulation.</title>
        <authorList>
            <consortium name="DOE Joint Genome Institute"/>
            <person name="Carr E.C."/>
            <person name="Barton Q."/>
            <person name="Grambo S."/>
            <person name="Sullivan M."/>
            <person name="Renfro C.M."/>
            <person name="Kuo A."/>
            <person name="Pangilinan J."/>
            <person name="Lipzen A."/>
            <person name="Keymanesh K."/>
            <person name="Savage E."/>
            <person name="Barry K."/>
            <person name="Grigoriev I.V."/>
            <person name="Riekhof W.R."/>
            <person name="Harris S.S."/>
        </authorList>
    </citation>
    <scope>NUCLEOTIDE SEQUENCE</scope>
    <source>
        <strain evidence="2">JF 03-4F</strain>
    </source>
</reference>
<feature type="compositionally biased region" description="Low complexity" evidence="1">
    <location>
        <begin position="280"/>
        <end position="301"/>
    </location>
</feature>
<feature type="region of interest" description="Disordered" evidence="1">
    <location>
        <begin position="200"/>
        <end position="248"/>
    </location>
</feature>
<protein>
    <submittedName>
        <fullName evidence="2">Uncharacterized protein</fullName>
    </submittedName>
</protein>
<dbReference type="EMBL" id="MU404354">
    <property type="protein sequence ID" value="KAI1613060.1"/>
    <property type="molecule type" value="Genomic_DNA"/>
</dbReference>
<gene>
    <name evidence="2" type="ORF">EDD36DRAFT_254002</name>
</gene>
<organism evidence="2 3">
    <name type="scientific">Exophiala viscosa</name>
    <dbReference type="NCBI Taxonomy" id="2486360"/>
    <lineage>
        <taxon>Eukaryota</taxon>
        <taxon>Fungi</taxon>
        <taxon>Dikarya</taxon>
        <taxon>Ascomycota</taxon>
        <taxon>Pezizomycotina</taxon>
        <taxon>Eurotiomycetes</taxon>
        <taxon>Chaetothyriomycetidae</taxon>
        <taxon>Chaetothyriales</taxon>
        <taxon>Herpotrichiellaceae</taxon>
        <taxon>Exophiala</taxon>
    </lineage>
</organism>
<feature type="region of interest" description="Disordered" evidence="1">
    <location>
        <begin position="272"/>
        <end position="301"/>
    </location>
</feature>
<accession>A0AAN6IDH6</accession>
<feature type="region of interest" description="Disordered" evidence="1">
    <location>
        <begin position="136"/>
        <end position="180"/>
    </location>
</feature>
<feature type="region of interest" description="Disordered" evidence="1">
    <location>
        <begin position="476"/>
        <end position="498"/>
    </location>
</feature>
<feature type="compositionally biased region" description="Polar residues" evidence="1">
    <location>
        <begin position="102"/>
        <end position="114"/>
    </location>
</feature>
<evidence type="ECO:0000313" key="3">
    <source>
        <dbReference type="Proteomes" id="UP001203852"/>
    </source>
</evidence>
<feature type="compositionally biased region" description="Basic residues" evidence="1">
    <location>
        <begin position="41"/>
        <end position="52"/>
    </location>
</feature>
<evidence type="ECO:0000313" key="2">
    <source>
        <dbReference type="EMBL" id="KAI1613060.1"/>
    </source>
</evidence>
<keyword evidence="3" id="KW-1185">Reference proteome</keyword>
<feature type="compositionally biased region" description="Polar residues" evidence="1">
    <location>
        <begin position="156"/>
        <end position="180"/>
    </location>
</feature>
<evidence type="ECO:0000256" key="1">
    <source>
        <dbReference type="SAM" id="MobiDB-lite"/>
    </source>
</evidence>
<feature type="region of interest" description="Disordered" evidence="1">
    <location>
        <begin position="1"/>
        <end position="116"/>
    </location>
</feature>
<feature type="region of interest" description="Disordered" evidence="1">
    <location>
        <begin position="514"/>
        <end position="539"/>
    </location>
</feature>
<dbReference type="AlphaFoldDB" id="A0AAN6IDH6"/>
<comment type="caution">
    <text evidence="2">The sequence shown here is derived from an EMBL/GenBank/DDBJ whole genome shotgun (WGS) entry which is preliminary data.</text>
</comment>
<sequence length="570" mass="62393">MASAGPQRPTATTTSPLHQINKENTSPRSSHGSHDEPPQKTLRRSKSLRLLRRNVASSDSPPDDDSIYNAERVGSSEDLAWGEEPQSENTPDALAIFPLPLSSASPPNGTTISHSRWPAPQLNTILEANSVSSLRTSRSFPRLKASPGRTSRIVHPQSSINSIHPKQAPPSSKQILTSSHGYRRRSLSLNDLDCILALSTRKSRSPQSSSSDDALEQSARVPSFPNKPVEPPPYRIPTPPGLPPFGSQQATEYRLRPLNHRSLWNRLWHDSHDESDEQRAPSPRSIGSSSPIPPSQSASPSGEIFKRTLAMIGMSRVVSPPPSSAGPSRAPLPPGVYTSNIPGPLARADDGTYMRGRFGPRTSGHGIGSRNLESHPLAQLHSIDNTIREIDKACERGDIQQALAGSLESETGPGDTSHAQRNAPRGEASPRSRRSSREDRDAYHSGQSPPLFSSPSMPASEIDIPSSAQREFRNINLSHRPRVAQLRSPTDSTMMRYGPDYTPTTVVSLRSLGSHMSGIPEDGRPSETSETSSDEQRDQMRTAWNQMWSAFDDCCRVFWRGSWCNRDSPD</sequence>
<feature type="region of interest" description="Disordered" evidence="1">
    <location>
        <begin position="316"/>
        <end position="351"/>
    </location>
</feature>
<name>A0AAN6IDH6_9EURO</name>